<accession>A0A8H3YYQ9</accession>
<feature type="compositionally biased region" description="Basic residues" evidence="1">
    <location>
        <begin position="113"/>
        <end position="123"/>
    </location>
</feature>
<dbReference type="Pfam" id="PF08193">
    <property type="entry name" value="INO80_Ies4"/>
    <property type="match status" value="1"/>
</dbReference>
<dbReference type="Proteomes" id="UP000490939">
    <property type="component" value="Unassembled WGS sequence"/>
</dbReference>
<dbReference type="EMBL" id="WNWS01000166">
    <property type="protein sequence ID" value="KAE9976808.1"/>
    <property type="molecule type" value="Genomic_DNA"/>
</dbReference>
<comment type="caution">
    <text evidence="3">The sequence shown here is derived from an EMBL/GenBank/DDBJ whole genome shotgun (WGS) entry which is preliminary data.</text>
</comment>
<dbReference type="GO" id="GO:0006338">
    <property type="term" value="P:chromatin remodeling"/>
    <property type="evidence" value="ECO:0007669"/>
    <property type="project" value="InterPro"/>
</dbReference>
<feature type="compositionally biased region" description="Polar residues" evidence="1">
    <location>
        <begin position="216"/>
        <end position="229"/>
    </location>
</feature>
<feature type="region of interest" description="Disordered" evidence="1">
    <location>
        <begin position="1"/>
        <end position="23"/>
    </location>
</feature>
<feature type="region of interest" description="Disordered" evidence="1">
    <location>
        <begin position="35"/>
        <end position="124"/>
    </location>
</feature>
<name>A0A8H3YYQ9_VENIN</name>
<keyword evidence="6" id="KW-1185">Reference proteome</keyword>
<dbReference type="OrthoDB" id="4093188at2759"/>
<evidence type="ECO:0000256" key="1">
    <source>
        <dbReference type="SAM" id="MobiDB-lite"/>
    </source>
</evidence>
<evidence type="ECO:0000313" key="4">
    <source>
        <dbReference type="EMBL" id="KAE9989295.1"/>
    </source>
</evidence>
<protein>
    <submittedName>
        <fullName evidence="3">Uncharacterized protein</fullName>
    </submittedName>
</protein>
<dbReference type="PANTHER" id="PTHR28061:SF1">
    <property type="entry name" value="INO80 COMPLEX SUBUNIT 4"/>
    <property type="match status" value="1"/>
</dbReference>
<evidence type="ECO:0000313" key="6">
    <source>
        <dbReference type="Proteomes" id="UP000490939"/>
    </source>
</evidence>
<dbReference type="InterPro" id="IPR013175">
    <property type="entry name" value="INO80_su_Ies4"/>
</dbReference>
<proteinExistence type="predicted"/>
<dbReference type="PANTHER" id="PTHR28061">
    <property type="entry name" value="INO EIGHTY SUBUNIT 4"/>
    <property type="match status" value="1"/>
</dbReference>
<feature type="region of interest" description="Disordered" evidence="1">
    <location>
        <begin position="201"/>
        <end position="253"/>
    </location>
</feature>
<evidence type="ECO:0000313" key="5">
    <source>
        <dbReference type="Proteomes" id="UP000447873"/>
    </source>
</evidence>
<reference evidence="3 5" key="1">
    <citation type="submission" date="2018-12" db="EMBL/GenBank/DDBJ databases">
        <title>Venturia inaequalis Genome Resource.</title>
        <authorList>
            <person name="Lichtner F.J."/>
        </authorList>
    </citation>
    <scope>NUCLEOTIDE SEQUENCE [LARGE SCALE GENOMIC DNA]</scope>
    <source>
        <strain evidence="3 5">120213</strain>
        <strain evidence="2">Bline_iso_100314</strain>
        <strain evidence="4 6">DMI_063113</strain>
    </source>
</reference>
<organism evidence="3 5">
    <name type="scientific">Venturia inaequalis</name>
    <name type="common">Apple scab fungus</name>
    <dbReference type="NCBI Taxonomy" id="5025"/>
    <lineage>
        <taxon>Eukaryota</taxon>
        <taxon>Fungi</taxon>
        <taxon>Dikarya</taxon>
        <taxon>Ascomycota</taxon>
        <taxon>Pezizomycotina</taxon>
        <taxon>Dothideomycetes</taxon>
        <taxon>Pleosporomycetidae</taxon>
        <taxon>Venturiales</taxon>
        <taxon>Venturiaceae</taxon>
        <taxon>Venturia</taxon>
    </lineage>
</organism>
<dbReference type="AlphaFoldDB" id="A0A8H3YYQ9"/>
<gene>
    <name evidence="2" type="ORF">BLS_009135</name>
    <name evidence="4" type="ORF">EG327_002876</name>
    <name evidence="3" type="ORF">EG328_002398</name>
</gene>
<dbReference type="EMBL" id="WNWQ01000814">
    <property type="protein sequence ID" value="KAE9963592.1"/>
    <property type="molecule type" value="Genomic_DNA"/>
</dbReference>
<dbReference type="Proteomes" id="UP000447873">
    <property type="component" value="Unassembled WGS sequence"/>
</dbReference>
<dbReference type="GO" id="GO:0031011">
    <property type="term" value="C:Ino80 complex"/>
    <property type="evidence" value="ECO:0007669"/>
    <property type="project" value="InterPro"/>
</dbReference>
<evidence type="ECO:0000313" key="3">
    <source>
        <dbReference type="EMBL" id="KAE9976808.1"/>
    </source>
</evidence>
<evidence type="ECO:0000313" key="2">
    <source>
        <dbReference type="EMBL" id="KAE9963592.1"/>
    </source>
</evidence>
<dbReference type="Proteomes" id="UP000433883">
    <property type="component" value="Unassembled WGS sequence"/>
</dbReference>
<dbReference type="EMBL" id="WNWR01000194">
    <property type="protein sequence ID" value="KAE9989295.1"/>
    <property type="molecule type" value="Genomic_DNA"/>
</dbReference>
<feature type="compositionally biased region" description="Polar residues" evidence="1">
    <location>
        <begin position="69"/>
        <end position="79"/>
    </location>
</feature>
<sequence>MSASMTTPVVTPKSSTKHSKSKIIKLSLSPTLLSKFPSDSIALPTPLASASTDALNVPSPAPTAPDSIIVSTPTATANNLLAPPTNGSKRKGAAAKPNLKRTASQLEAGGPKPRGKPGPKKKARIGENGEVLAGSVAPAAPKLGPKANQGAINACLRALDRTGKPTRKWQKTGFKVRSFTGYAWAAGTYAAQRKISGEFAGDVKSDSSSSGDLKATQDSSVVASNSGPDMQTPIPPARNTSSPLASAIVNPVS</sequence>